<feature type="transmembrane region" description="Helical" evidence="1">
    <location>
        <begin position="132"/>
        <end position="155"/>
    </location>
</feature>
<dbReference type="OrthoDB" id="5376804at2759"/>
<keyword evidence="1" id="KW-1133">Transmembrane helix</keyword>
<evidence type="ECO:0000313" key="2">
    <source>
        <dbReference type="EMBL" id="KAF2994916.1"/>
    </source>
</evidence>
<evidence type="ECO:0000313" key="3">
    <source>
        <dbReference type="Proteomes" id="UP000801428"/>
    </source>
</evidence>
<organism evidence="2 3">
    <name type="scientific">Curvularia kusanoi</name>
    <name type="common">Cochliobolus kusanoi</name>
    <dbReference type="NCBI Taxonomy" id="90978"/>
    <lineage>
        <taxon>Eukaryota</taxon>
        <taxon>Fungi</taxon>
        <taxon>Dikarya</taxon>
        <taxon>Ascomycota</taxon>
        <taxon>Pezizomycotina</taxon>
        <taxon>Dothideomycetes</taxon>
        <taxon>Pleosporomycetidae</taxon>
        <taxon>Pleosporales</taxon>
        <taxon>Pleosporineae</taxon>
        <taxon>Pleosporaceae</taxon>
        <taxon>Curvularia</taxon>
    </lineage>
</organism>
<sequence length="622" mass="69246">MDSIEPSAQPLLNIDSDATNGRLNIRLQEIHVSSAPASIASSDVSKPPKATLDVERSLRTSRFPAKLLDVLHRITKTVASPWKACVRTGKKVWTKSWTLETCSYIISTLALAGLVTTLLAHQNKPLPQWPQLVTINSILSLFSLLIRACVGVVLAEGISQSKWNWYHKPNRLDHIDRIDSASRGSWGAITLLYHFRPESAYYLAAFGAVVTIMASLTGFFVQQLVQFKDCYDKDATTVASLSKGNEYDRVGGFLQTDVPAAYAPMVAAITVSMLQPVTNFTNVYLSSGCDSGNCSFPNTDGAAFSTLAITHFCENSTAHIRTINETTYENWTQGYSAFDYGDNKSWVWDMTNDGLILKSLYENWSMHFIYRSHWSSNLSFGGKFEWKAINCSLFPTVNTYGASINNTKLEEKLEDVIPLQLVSTQFQQPHVSDPDLFSQDRDWSYRMATNDTVRNDDNLKSILKDQEISKALASGRDEIAGSEHILYGIAGSEYVLQLYLSGNMTFDTVNERIGALATSMTAVIRTHGGNGYTTFPQSVNGDVWTRTTCMYIRWPWITFPTVMVGLTGVFLLLAVFENRGIKKDRLWKSSFLAALFCEVEMPSRPMGKAEMKSNAKSTSSDV</sequence>
<dbReference type="PANTHER" id="PTHR35394:SF6">
    <property type="entry name" value="DUF3176 DOMAIN-CONTAINING PROTEIN"/>
    <property type="match status" value="1"/>
</dbReference>
<name>A0A9P4T5L7_CURKU</name>
<reference evidence="2" key="1">
    <citation type="submission" date="2019-04" db="EMBL/GenBank/DDBJ databases">
        <title>Sequencing of skin fungus with MAO and IRED activity.</title>
        <authorList>
            <person name="Marsaioli A.J."/>
            <person name="Bonatto J.M.C."/>
            <person name="Reis Junior O."/>
        </authorList>
    </citation>
    <scope>NUCLEOTIDE SEQUENCE</scope>
    <source>
        <strain evidence="2">30M1</strain>
    </source>
</reference>
<dbReference type="PANTHER" id="PTHR35394">
    <property type="entry name" value="DUF3176 DOMAIN-CONTAINING PROTEIN"/>
    <property type="match status" value="1"/>
</dbReference>
<proteinExistence type="predicted"/>
<evidence type="ECO:0008006" key="4">
    <source>
        <dbReference type="Google" id="ProtNLM"/>
    </source>
</evidence>
<dbReference type="Proteomes" id="UP000801428">
    <property type="component" value="Unassembled WGS sequence"/>
</dbReference>
<keyword evidence="1" id="KW-0812">Transmembrane</keyword>
<accession>A0A9P4T5L7</accession>
<feature type="transmembrane region" description="Helical" evidence="1">
    <location>
        <begin position="97"/>
        <end position="120"/>
    </location>
</feature>
<protein>
    <recommendedName>
        <fullName evidence="4">DUF3176 domain containing protein</fullName>
    </recommendedName>
</protein>
<keyword evidence="3" id="KW-1185">Reference proteome</keyword>
<feature type="transmembrane region" description="Helical" evidence="1">
    <location>
        <begin position="200"/>
        <end position="221"/>
    </location>
</feature>
<keyword evidence="1" id="KW-0472">Membrane</keyword>
<dbReference type="InterPro" id="IPR021514">
    <property type="entry name" value="DUF3176"/>
</dbReference>
<dbReference type="AlphaFoldDB" id="A0A9P4T5L7"/>
<evidence type="ECO:0000256" key="1">
    <source>
        <dbReference type="SAM" id="Phobius"/>
    </source>
</evidence>
<dbReference type="EMBL" id="SWKU01000036">
    <property type="protein sequence ID" value="KAF2994916.1"/>
    <property type="molecule type" value="Genomic_DNA"/>
</dbReference>
<comment type="caution">
    <text evidence="2">The sequence shown here is derived from an EMBL/GenBank/DDBJ whole genome shotgun (WGS) entry which is preliminary data.</text>
</comment>
<gene>
    <name evidence="2" type="ORF">E8E13_000457</name>
</gene>
<feature type="transmembrane region" description="Helical" evidence="1">
    <location>
        <begin position="554"/>
        <end position="576"/>
    </location>
</feature>
<dbReference type="Pfam" id="PF11374">
    <property type="entry name" value="DUF3176"/>
    <property type="match status" value="1"/>
</dbReference>